<organism evidence="1">
    <name type="scientific">Desulfitobacterium hafniense</name>
    <name type="common">Desulfitobacterium frappieri</name>
    <dbReference type="NCBI Taxonomy" id="49338"/>
    <lineage>
        <taxon>Bacteria</taxon>
        <taxon>Bacillati</taxon>
        <taxon>Bacillota</taxon>
        <taxon>Clostridia</taxon>
        <taxon>Eubacteriales</taxon>
        <taxon>Desulfitobacteriaceae</taxon>
        <taxon>Desulfitobacterium</taxon>
    </lineage>
</organism>
<name>A0A098AWF3_DESHA</name>
<proteinExistence type="predicted"/>
<dbReference type="RefSeq" id="WP_208925084.1">
    <property type="nucleotide sequence ID" value="NZ_LK996017.1"/>
</dbReference>
<reference evidence="1" key="1">
    <citation type="submission" date="2014-07" db="EMBL/GenBank/DDBJ databases">
        <authorList>
            <person name="Hornung V.Bastian."/>
        </authorList>
    </citation>
    <scope>NUCLEOTIDE SEQUENCE</scope>
    <source>
        <strain evidence="1">PCE-S</strain>
    </source>
</reference>
<sequence>MTFEIKPFSPEEAALFYSNDEKDKELGCIGHLRGDFGHKGREFWHTWFDHQSSLNTPEFKSDIAAVINELRTRGPLKDLGTMVNYCYGHREAKIPGAWHPDTYGFCVNTDRYCYFIRCFPQQGDYNFYIYCYKNEKERLNEKTEGKYIQTAPKKRSHELER</sequence>
<dbReference type="EMBL" id="LK996017">
    <property type="protein sequence ID" value="CDW99951.1"/>
    <property type="molecule type" value="Genomic_DNA"/>
</dbReference>
<accession>A0A098AWF3</accession>
<dbReference type="PATRIC" id="fig|49338.4.peg.69"/>
<evidence type="ECO:0000313" key="1">
    <source>
        <dbReference type="EMBL" id="CDW99951.1"/>
    </source>
</evidence>
<protein>
    <submittedName>
        <fullName evidence="1">Uncharacterized protein</fullName>
    </submittedName>
</protein>
<dbReference type="AlphaFoldDB" id="A0A098AWF3"/>
<gene>
    <name evidence="1" type="ORF">DPCES_0064</name>
</gene>